<proteinExistence type="predicted"/>
<gene>
    <name evidence="2" type="ORF">LPJ64_003024</name>
</gene>
<keyword evidence="3" id="KW-1185">Reference proteome</keyword>
<feature type="region of interest" description="Disordered" evidence="1">
    <location>
        <begin position="78"/>
        <end position="98"/>
    </location>
</feature>
<feature type="compositionally biased region" description="Polar residues" evidence="1">
    <location>
        <begin position="131"/>
        <end position="141"/>
    </location>
</feature>
<evidence type="ECO:0000313" key="2">
    <source>
        <dbReference type="EMBL" id="KAJ1645367.1"/>
    </source>
</evidence>
<evidence type="ECO:0000256" key="1">
    <source>
        <dbReference type="SAM" id="MobiDB-lite"/>
    </source>
</evidence>
<comment type="caution">
    <text evidence="2">The sequence shown here is derived from an EMBL/GenBank/DDBJ whole genome shotgun (WGS) entry which is preliminary data.</text>
</comment>
<feature type="compositionally biased region" description="Low complexity" evidence="1">
    <location>
        <begin position="142"/>
        <end position="158"/>
    </location>
</feature>
<sequence length="232" mass="25775">MYSNPYQHSADMSQRRHIQALDPSGQFMPGEPGGFVLPLPSYSVGNASRSAAACCPSPMGFVIPDVAAQHQQTWSHAHMNPQAMPNGSSPGGFVMPGAAPAYHQYQQPQQQYSPPSNYLQQQNIRPDLNASRVSFQQQQQRPPSYAASSEDASDSVPDGPAPSRYNSRRHRPHTVTFQLAPEAGGSRSIYPPSPEYQPSQVPGYTNQQQYADYYQQQQNHSTYGWDGHRYNY</sequence>
<accession>A0A9W7XLT2</accession>
<evidence type="ECO:0000313" key="3">
    <source>
        <dbReference type="Proteomes" id="UP001145021"/>
    </source>
</evidence>
<protein>
    <submittedName>
        <fullName evidence="2">Uncharacterized protein</fullName>
    </submittedName>
</protein>
<dbReference type="Proteomes" id="UP001145021">
    <property type="component" value="Unassembled WGS sequence"/>
</dbReference>
<organism evidence="2 3">
    <name type="scientific">Coemansia asiatica</name>
    <dbReference type="NCBI Taxonomy" id="1052880"/>
    <lineage>
        <taxon>Eukaryota</taxon>
        <taxon>Fungi</taxon>
        <taxon>Fungi incertae sedis</taxon>
        <taxon>Zoopagomycota</taxon>
        <taxon>Kickxellomycotina</taxon>
        <taxon>Kickxellomycetes</taxon>
        <taxon>Kickxellales</taxon>
        <taxon>Kickxellaceae</taxon>
        <taxon>Coemansia</taxon>
    </lineage>
</organism>
<feature type="region of interest" description="Disordered" evidence="1">
    <location>
        <begin position="131"/>
        <end position="201"/>
    </location>
</feature>
<reference evidence="2" key="1">
    <citation type="submission" date="2022-07" db="EMBL/GenBank/DDBJ databases">
        <title>Phylogenomic reconstructions and comparative analyses of Kickxellomycotina fungi.</title>
        <authorList>
            <person name="Reynolds N.K."/>
            <person name="Stajich J.E."/>
            <person name="Barry K."/>
            <person name="Grigoriev I.V."/>
            <person name="Crous P."/>
            <person name="Smith M.E."/>
        </authorList>
    </citation>
    <scope>NUCLEOTIDE SEQUENCE</scope>
    <source>
        <strain evidence="2">NBRC 105413</strain>
    </source>
</reference>
<dbReference type="AlphaFoldDB" id="A0A9W7XLT2"/>
<dbReference type="EMBL" id="JANBOH010000109">
    <property type="protein sequence ID" value="KAJ1645367.1"/>
    <property type="molecule type" value="Genomic_DNA"/>
</dbReference>
<name>A0A9W7XLT2_9FUNG</name>